<evidence type="ECO:0000313" key="3">
    <source>
        <dbReference type="Proteomes" id="UP000604046"/>
    </source>
</evidence>
<dbReference type="EMBL" id="CAJNDS010002537">
    <property type="protein sequence ID" value="CAE7517128.1"/>
    <property type="molecule type" value="Genomic_DNA"/>
</dbReference>
<gene>
    <name evidence="2" type="ORF">SNAT2548_LOCUS28947</name>
</gene>
<reference evidence="2" key="1">
    <citation type="submission" date="2021-02" db="EMBL/GenBank/DDBJ databases">
        <authorList>
            <person name="Dougan E. K."/>
            <person name="Rhodes N."/>
            <person name="Thang M."/>
            <person name="Chan C."/>
        </authorList>
    </citation>
    <scope>NUCLEOTIDE SEQUENCE</scope>
</reference>
<name>A0A812T9W2_9DINO</name>
<proteinExistence type="predicted"/>
<comment type="caution">
    <text evidence="2">The sequence shown here is derived from an EMBL/GenBank/DDBJ whole genome shotgun (WGS) entry which is preliminary data.</text>
</comment>
<dbReference type="Proteomes" id="UP000604046">
    <property type="component" value="Unassembled WGS sequence"/>
</dbReference>
<organism evidence="2 3">
    <name type="scientific">Symbiodinium natans</name>
    <dbReference type="NCBI Taxonomy" id="878477"/>
    <lineage>
        <taxon>Eukaryota</taxon>
        <taxon>Sar</taxon>
        <taxon>Alveolata</taxon>
        <taxon>Dinophyceae</taxon>
        <taxon>Suessiales</taxon>
        <taxon>Symbiodiniaceae</taxon>
        <taxon>Symbiodinium</taxon>
    </lineage>
</organism>
<protein>
    <submittedName>
        <fullName evidence="2">Uncharacterized protein</fullName>
    </submittedName>
</protein>
<feature type="signal peptide" evidence="1">
    <location>
        <begin position="1"/>
        <end position="18"/>
    </location>
</feature>
<keyword evidence="1" id="KW-0732">Signal</keyword>
<keyword evidence="3" id="KW-1185">Reference proteome</keyword>
<evidence type="ECO:0000313" key="2">
    <source>
        <dbReference type="EMBL" id="CAE7517128.1"/>
    </source>
</evidence>
<accession>A0A812T9W2</accession>
<sequence length="562" mass="62212">MLLIRFCCLLGLARLSWAARLSKEERSQPDVVDGPVDGPAIHWHDSKACREVKEFAPEPAVLKINLDLSKVWSKLPGEALVAIEGLDELQAVVKLGLRKPVGAAEIDVRVLPDTVLNGELQGVKMSLPGMPITSFNHVSFNATSKDSALPMLALSASVVKENGVTSLRFSEESDLNLAFQKLKVRGNGFWSGTVARITNLLSRAGATNVKAFQQLAAALIFRFVVNFANEAMPSELLAMIGSEEHGFVAELVVHAHFQAKGEPRDPAIALWVATRDLALETTRRGLTDFVNGVFDGLRDLGLSDDFEKSRQSLLKMAVEEDLNMDVNVTGFLPSPDLPEKPRGWGPVFLLDVNMDMNDQGEEETEEAASQEFEAEQLSPLNLPFSAFGMGCLSGKSWIDASRKCRSTVMQLRARSNAEDMNDLLLQQSIQLFGTWVRKALKKAFPSLFHKPLEADVLATDARWSQNCSYAMLAIPSGEWWTPILAAHQLLQIHNPRVSELHEIWRNFGLRFRIRQTIYTHPQAGPMVAISDRGLEALPALKMSFIGKWKDLLKLLPPGILYL</sequence>
<dbReference type="AlphaFoldDB" id="A0A812T9W2"/>
<feature type="chain" id="PRO_5032884767" evidence="1">
    <location>
        <begin position="19"/>
        <end position="562"/>
    </location>
</feature>
<evidence type="ECO:0000256" key="1">
    <source>
        <dbReference type="SAM" id="SignalP"/>
    </source>
</evidence>
<dbReference type="OrthoDB" id="412974at2759"/>